<evidence type="ECO:0000256" key="1">
    <source>
        <dbReference type="ARBA" id="ARBA00005430"/>
    </source>
</evidence>
<dbReference type="SMART" id="SM00248">
    <property type="entry name" value="ANK"/>
    <property type="match status" value="2"/>
</dbReference>
<keyword evidence="2" id="KW-0343">GTPase activation</keyword>
<dbReference type="InterPro" id="IPR051282">
    <property type="entry name" value="Arf-GAP_GTPase_ANK_PH"/>
</dbReference>
<evidence type="ECO:0000256" key="6">
    <source>
        <dbReference type="ARBA" id="ARBA00023043"/>
    </source>
</evidence>
<dbReference type="PROSITE" id="PS51419">
    <property type="entry name" value="RAB"/>
    <property type="match status" value="1"/>
</dbReference>
<dbReference type="SMART" id="SM00233">
    <property type="entry name" value="PH"/>
    <property type="match status" value="1"/>
</dbReference>
<evidence type="ECO:0000256" key="5">
    <source>
        <dbReference type="ARBA" id="ARBA00022833"/>
    </source>
</evidence>
<protein>
    <submittedName>
        <fullName evidence="12">Centaurin/arf</fullName>
    </submittedName>
</protein>
<evidence type="ECO:0000313" key="13">
    <source>
        <dbReference type="Proteomes" id="UP001149090"/>
    </source>
</evidence>
<feature type="domain" description="PH" evidence="10">
    <location>
        <begin position="188"/>
        <end position="279"/>
    </location>
</feature>
<dbReference type="PRINTS" id="PR00405">
    <property type="entry name" value="REVINTRACTNG"/>
</dbReference>
<dbReference type="PROSITE" id="PS50115">
    <property type="entry name" value="ARFGAP"/>
    <property type="match status" value="1"/>
</dbReference>
<gene>
    <name evidence="12" type="ORF">M0811_14709</name>
</gene>
<accession>A0A9Q0LS08</accession>
<feature type="repeat" description="ANK" evidence="7">
    <location>
        <begin position="497"/>
        <end position="522"/>
    </location>
</feature>
<dbReference type="Gene3D" id="3.40.50.300">
    <property type="entry name" value="P-loop containing nucleotide triphosphate hydrolases"/>
    <property type="match status" value="1"/>
</dbReference>
<dbReference type="InterPro" id="IPR027417">
    <property type="entry name" value="P-loop_NTPase"/>
</dbReference>
<dbReference type="SMART" id="SM00174">
    <property type="entry name" value="RHO"/>
    <property type="match status" value="1"/>
</dbReference>
<evidence type="ECO:0000256" key="3">
    <source>
        <dbReference type="ARBA" id="ARBA00022723"/>
    </source>
</evidence>
<comment type="similarity">
    <text evidence="1">Belongs to the centaurin gamma-like family.</text>
</comment>
<dbReference type="InterPro" id="IPR001164">
    <property type="entry name" value="ArfGAP_dom"/>
</dbReference>
<evidence type="ECO:0000259" key="11">
    <source>
        <dbReference type="PROSITE" id="PS50115"/>
    </source>
</evidence>
<evidence type="ECO:0000256" key="7">
    <source>
        <dbReference type="PROSITE-ProRule" id="PRU00023"/>
    </source>
</evidence>
<dbReference type="SUPFAM" id="SSF57863">
    <property type="entry name" value="ArfGap/RecO-like zinc finger"/>
    <property type="match status" value="1"/>
</dbReference>
<feature type="domain" description="Arf-GAP" evidence="11">
    <location>
        <begin position="307"/>
        <end position="425"/>
    </location>
</feature>
<dbReference type="Gene3D" id="2.30.29.30">
    <property type="entry name" value="Pleckstrin-homology domain (PH domain)/Phosphotyrosine-binding domain (PTB)"/>
    <property type="match status" value="1"/>
</dbReference>
<dbReference type="GO" id="GO:0005096">
    <property type="term" value="F:GTPase activator activity"/>
    <property type="evidence" value="ECO:0007669"/>
    <property type="project" value="UniProtKB-KW"/>
</dbReference>
<dbReference type="InterPro" id="IPR002110">
    <property type="entry name" value="Ankyrin_rpt"/>
</dbReference>
<dbReference type="SMART" id="SM00105">
    <property type="entry name" value="ArfGap"/>
    <property type="match status" value="1"/>
</dbReference>
<dbReference type="PANTHER" id="PTHR45819:SF5">
    <property type="entry name" value="CENTAURIN-GAMMA-1A"/>
    <property type="match status" value="1"/>
</dbReference>
<keyword evidence="13" id="KW-1185">Reference proteome</keyword>
<reference evidence="12" key="1">
    <citation type="submission" date="2022-10" db="EMBL/GenBank/DDBJ databases">
        <title>Novel sulphate-reducing endosymbionts in the free-living metamonad Anaeramoeba.</title>
        <authorList>
            <person name="Jerlstrom-Hultqvist J."/>
            <person name="Cepicka I."/>
            <person name="Gallot-Lavallee L."/>
            <person name="Salas-Leiva D."/>
            <person name="Curtis B.A."/>
            <person name="Zahonova K."/>
            <person name="Pipaliya S."/>
            <person name="Dacks J."/>
            <person name="Roger A.J."/>
        </authorList>
    </citation>
    <scope>NUCLEOTIDE SEQUENCE</scope>
    <source>
        <strain evidence="12">BMAN</strain>
    </source>
</reference>
<dbReference type="Gene3D" id="1.20.5.170">
    <property type="match status" value="1"/>
</dbReference>
<dbReference type="OrthoDB" id="6136903at2759"/>
<dbReference type="Pfam" id="PF00169">
    <property type="entry name" value="PH"/>
    <property type="match status" value="1"/>
</dbReference>
<dbReference type="Pfam" id="PF01412">
    <property type="entry name" value="ArfGap"/>
    <property type="match status" value="1"/>
</dbReference>
<evidence type="ECO:0000259" key="10">
    <source>
        <dbReference type="PROSITE" id="PS50003"/>
    </source>
</evidence>
<feature type="repeat" description="ANK" evidence="7">
    <location>
        <begin position="464"/>
        <end position="496"/>
    </location>
</feature>
<dbReference type="SUPFAM" id="SSF50729">
    <property type="entry name" value="PH domain-like"/>
    <property type="match status" value="1"/>
</dbReference>
<dbReference type="CDD" id="cd08204">
    <property type="entry name" value="ArfGap"/>
    <property type="match status" value="1"/>
</dbReference>
<dbReference type="GO" id="GO:0005525">
    <property type="term" value="F:GTP binding"/>
    <property type="evidence" value="ECO:0007669"/>
    <property type="project" value="InterPro"/>
</dbReference>
<evidence type="ECO:0000256" key="9">
    <source>
        <dbReference type="SAM" id="MobiDB-lite"/>
    </source>
</evidence>
<evidence type="ECO:0000256" key="8">
    <source>
        <dbReference type="PROSITE-ProRule" id="PRU00288"/>
    </source>
</evidence>
<evidence type="ECO:0000256" key="4">
    <source>
        <dbReference type="ARBA" id="ARBA00022771"/>
    </source>
</evidence>
<dbReference type="Gene3D" id="1.10.220.150">
    <property type="entry name" value="Arf GTPase activating protein"/>
    <property type="match status" value="1"/>
</dbReference>
<keyword evidence="5" id="KW-0862">Zinc</keyword>
<dbReference type="FunFam" id="1.10.220.150:FF:000009">
    <property type="entry name" value="stromal membrane-associated protein 1 isoform X1"/>
    <property type="match status" value="1"/>
</dbReference>
<dbReference type="Gene3D" id="1.25.40.20">
    <property type="entry name" value="Ankyrin repeat-containing domain"/>
    <property type="match status" value="1"/>
</dbReference>
<dbReference type="SUPFAM" id="SSF57997">
    <property type="entry name" value="Tropomyosin"/>
    <property type="match status" value="1"/>
</dbReference>
<dbReference type="InterPro" id="IPR038508">
    <property type="entry name" value="ArfGAP_dom_sf"/>
</dbReference>
<name>A0A9Q0LS08_ANAIG</name>
<dbReference type="SUPFAM" id="SSF48403">
    <property type="entry name" value="Ankyrin repeat"/>
    <property type="match status" value="1"/>
</dbReference>
<proteinExistence type="inferred from homology"/>
<feature type="compositionally biased region" description="Basic residues" evidence="9">
    <location>
        <begin position="749"/>
        <end position="758"/>
    </location>
</feature>
<dbReference type="OMA" id="DIQEPKQ"/>
<comment type="caution">
    <text evidence="12">The sequence shown here is derived from an EMBL/GenBank/DDBJ whole genome shotgun (WGS) entry which is preliminary data.</text>
</comment>
<dbReference type="InterPro" id="IPR036770">
    <property type="entry name" value="Ankyrin_rpt-contain_sf"/>
</dbReference>
<evidence type="ECO:0000256" key="2">
    <source>
        <dbReference type="ARBA" id="ARBA00022468"/>
    </source>
</evidence>
<keyword evidence="6 7" id="KW-0040">ANK repeat</keyword>
<dbReference type="SUPFAM" id="SSF52540">
    <property type="entry name" value="P-loop containing nucleoside triphosphate hydrolases"/>
    <property type="match status" value="1"/>
</dbReference>
<dbReference type="PANTHER" id="PTHR45819">
    <property type="entry name" value="CENTAURIN-GAMMA-1A"/>
    <property type="match status" value="1"/>
</dbReference>
<dbReference type="Pfam" id="PF12796">
    <property type="entry name" value="Ank_2"/>
    <property type="match status" value="1"/>
</dbReference>
<dbReference type="EMBL" id="JAPDFW010000045">
    <property type="protein sequence ID" value="KAJ5078756.1"/>
    <property type="molecule type" value="Genomic_DNA"/>
</dbReference>
<dbReference type="PROSITE" id="PS50088">
    <property type="entry name" value="ANK_REPEAT"/>
    <property type="match status" value="2"/>
</dbReference>
<dbReference type="InterPro" id="IPR001849">
    <property type="entry name" value="PH_domain"/>
</dbReference>
<dbReference type="PROSITE" id="PS51421">
    <property type="entry name" value="RAS"/>
    <property type="match status" value="1"/>
</dbReference>
<dbReference type="Pfam" id="PF00071">
    <property type="entry name" value="Ras"/>
    <property type="match status" value="1"/>
</dbReference>
<dbReference type="Proteomes" id="UP001149090">
    <property type="component" value="Unassembled WGS sequence"/>
</dbReference>
<evidence type="ECO:0000313" key="12">
    <source>
        <dbReference type="EMBL" id="KAJ5078756.1"/>
    </source>
</evidence>
<sequence length="830" mass="95554">MTNPLLRICVTGDQVGKTRLIMRYVRDDFEYEHDPTLYDNHRKKTKIDDQDVTLDLIDISGSDDYVSIYPQWFKNVDGFILLYSINNTRSFDLIPIIRDRIMNAKTQKDYSMLLVGTSTDDEKNRKITSMEGKSLAYTLSCPFLEVSSLTGDGVENAFAEIVREIRERKKEEELESKNKIEVPDTIENPIKEGALKKKGGANSGKIWCALKEGIMYLYKIKGNAKIFKEKISLLTCTPKPSESNKNGFDLVSITETYKFISDTKEDMMDWIMLIQNEIAGLLNQVQSDKEKSMLKSDRDESDRIVPIEEIRKFPENLECCDCGAKNPDWISIMLGAVICLPCSGVHRSLGVHISKVRSLTLDQWDIETLELMKVIGNKRVNSVWEANVPTNVTKPDARTERAERQMYIEKKYRDTMFLDGKFKDKTPDEKGQILCQSIQDNDLDTCLNVLAHGAPFDWIDTSNKNKRPLHIAAENGNLLFTELLCRYSATVNVYDIDGNAPINLADQNGFEDVVELLIKRGSKFQEDLQISEPQAPLPEIPDDNGEIQEPIQQLPEIEDEIQEPKQQLPEIENDIQEPKQQLPEIEDDIQEPKQQLPEIEDEIQEPKQQLPEIEDEIQEPKQQLPEIEDEIQEPKQQLPKIEDEIQEPKQQLPKIENDIQEPKQQLPKVEDEIQEPKQQLPKVEDDIQEPKQQLPEIENDIQEPKQQLPEIENDIQEPKQQLPKIEDDIQKETQKEIVKNPSQTEEKKRGRSPIRARFPRSIGQKPQEKTGRMPTKGRFARAFQQKLQETAGRTPPRARIPRAFQQKPQETTGRTPPRARSPIRGRSPKN</sequence>
<keyword evidence="3" id="KW-0479">Metal-binding</keyword>
<dbReference type="GO" id="GO:0003924">
    <property type="term" value="F:GTPase activity"/>
    <property type="evidence" value="ECO:0007669"/>
    <property type="project" value="InterPro"/>
</dbReference>
<dbReference type="InterPro" id="IPR011993">
    <property type="entry name" value="PH-like_dom_sf"/>
</dbReference>
<dbReference type="SMART" id="SM00175">
    <property type="entry name" value="RAB"/>
    <property type="match status" value="1"/>
</dbReference>
<dbReference type="InterPro" id="IPR037278">
    <property type="entry name" value="ARFGAP/RecO"/>
</dbReference>
<dbReference type="PROSITE" id="PS50297">
    <property type="entry name" value="ANK_REP_REGION"/>
    <property type="match status" value="2"/>
</dbReference>
<feature type="compositionally biased region" description="Basic residues" evidence="9">
    <location>
        <begin position="821"/>
        <end position="830"/>
    </location>
</feature>
<dbReference type="AlphaFoldDB" id="A0A9Q0LS08"/>
<dbReference type="InterPro" id="IPR001806">
    <property type="entry name" value="Small_GTPase"/>
</dbReference>
<dbReference type="GO" id="GO:0008270">
    <property type="term" value="F:zinc ion binding"/>
    <property type="evidence" value="ECO:0007669"/>
    <property type="project" value="UniProtKB-KW"/>
</dbReference>
<dbReference type="PROSITE" id="PS50003">
    <property type="entry name" value="PH_DOMAIN"/>
    <property type="match status" value="1"/>
</dbReference>
<feature type="region of interest" description="Disordered" evidence="9">
    <location>
        <begin position="591"/>
        <end position="830"/>
    </location>
</feature>
<organism evidence="12 13">
    <name type="scientific">Anaeramoeba ignava</name>
    <name type="common">Anaerobic marine amoeba</name>
    <dbReference type="NCBI Taxonomy" id="1746090"/>
    <lineage>
        <taxon>Eukaryota</taxon>
        <taxon>Metamonada</taxon>
        <taxon>Anaeramoebidae</taxon>
        <taxon>Anaeramoeba</taxon>
    </lineage>
</organism>
<feature type="compositionally biased region" description="Basic and acidic residues" evidence="9">
    <location>
        <begin position="724"/>
        <end position="748"/>
    </location>
</feature>
<keyword evidence="4 8" id="KW-0863">Zinc-finger</keyword>
<dbReference type="SMART" id="SM00173">
    <property type="entry name" value="RAS"/>
    <property type="match status" value="1"/>
</dbReference>